<keyword evidence="1" id="KW-0472">Membrane</keyword>
<evidence type="ECO:0000256" key="1">
    <source>
        <dbReference type="SAM" id="Phobius"/>
    </source>
</evidence>
<protein>
    <submittedName>
        <fullName evidence="3">SEA domain-containing protein</fullName>
    </submittedName>
</protein>
<accession>A0A1I7ZSF9</accession>
<name>A0A1I7ZSF9_9BILA</name>
<proteinExistence type="predicted"/>
<sequence length="194" mass="21460">MSLNGSGRYLRRFETRPSLGSQFEEDGESPRVAFEPGSGAEFMYNAGWHNRDPYGNERKPPGQGGHTPAVYADDEDTYGMKFWLIVALGIVTFLLLSLAIIMAILFGTRVFIVNPGEASTPLPVTGSIYDPVINRTFICEMRILNQANPAFVNPNSPEYSFARDMLTRGTNTMLSGSTLAVYKAVSTFENMRNV</sequence>
<dbReference type="Proteomes" id="UP000095287">
    <property type="component" value="Unplaced"/>
</dbReference>
<keyword evidence="1" id="KW-0812">Transmembrane</keyword>
<evidence type="ECO:0000313" key="2">
    <source>
        <dbReference type="Proteomes" id="UP000095287"/>
    </source>
</evidence>
<keyword evidence="1" id="KW-1133">Transmembrane helix</keyword>
<dbReference type="WBParaSite" id="L893_g29479.t1">
    <property type="protein sequence ID" value="L893_g29479.t1"/>
    <property type="gene ID" value="L893_g29479"/>
</dbReference>
<dbReference type="AlphaFoldDB" id="A0A1I7ZSF9"/>
<feature type="transmembrane region" description="Helical" evidence="1">
    <location>
        <begin position="82"/>
        <end position="106"/>
    </location>
</feature>
<organism evidence="2 3">
    <name type="scientific">Steinernema glaseri</name>
    <dbReference type="NCBI Taxonomy" id="37863"/>
    <lineage>
        <taxon>Eukaryota</taxon>
        <taxon>Metazoa</taxon>
        <taxon>Ecdysozoa</taxon>
        <taxon>Nematoda</taxon>
        <taxon>Chromadorea</taxon>
        <taxon>Rhabditida</taxon>
        <taxon>Tylenchina</taxon>
        <taxon>Panagrolaimomorpha</taxon>
        <taxon>Strongyloidoidea</taxon>
        <taxon>Steinernematidae</taxon>
        <taxon>Steinernema</taxon>
    </lineage>
</organism>
<keyword evidence="2" id="KW-1185">Reference proteome</keyword>
<reference evidence="3" key="1">
    <citation type="submission" date="2016-11" db="UniProtKB">
        <authorList>
            <consortium name="WormBaseParasite"/>
        </authorList>
    </citation>
    <scope>IDENTIFICATION</scope>
</reference>
<evidence type="ECO:0000313" key="3">
    <source>
        <dbReference type="WBParaSite" id="L893_g29479.t1"/>
    </source>
</evidence>